<proteinExistence type="predicted"/>
<feature type="non-terminal residue" evidence="2">
    <location>
        <position position="106"/>
    </location>
</feature>
<protein>
    <submittedName>
        <fullName evidence="2">Uncharacterized protein</fullName>
    </submittedName>
</protein>
<gene>
    <name evidence="2" type="ORF">C7212DRAFT_289964</name>
</gene>
<evidence type="ECO:0000256" key="1">
    <source>
        <dbReference type="SAM" id="MobiDB-lite"/>
    </source>
</evidence>
<organism evidence="2 3">
    <name type="scientific">Tuber magnatum</name>
    <name type="common">white Piedmont truffle</name>
    <dbReference type="NCBI Taxonomy" id="42249"/>
    <lineage>
        <taxon>Eukaryota</taxon>
        <taxon>Fungi</taxon>
        <taxon>Dikarya</taxon>
        <taxon>Ascomycota</taxon>
        <taxon>Pezizomycotina</taxon>
        <taxon>Pezizomycetes</taxon>
        <taxon>Pezizales</taxon>
        <taxon>Tuberaceae</taxon>
        <taxon>Tuber</taxon>
    </lineage>
</organism>
<feature type="compositionally biased region" description="Polar residues" evidence="1">
    <location>
        <begin position="50"/>
        <end position="79"/>
    </location>
</feature>
<feature type="region of interest" description="Disordered" evidence="1">
    <location>
        <begin position="1"/>
        <end position="106"/>
    </location>
</feature>
<dbReference type="AlphaFoldDB" id="A0A317T2G4"/>
<name>A0A317T2G4_9PEZI</name>
<accession>A0A317T2G4</accession>
<reference evidence="2 3" key="1">
    <citation type="submission" date="2018-03" db="EMBL/GenBank/DDBJ databases">
        <title>Genomes of Pezizomycetes fungi and the evolution of truffles.</title>
        <authorList>
            <person name="Murat C."/>
            <person name="Payen T."/>
            <person name="Noel B."/>
            <person name="Kuo A."/>
            <person name="Martin F.M."/>
        </authorList>
    </citation>
    <scope>NUCLEOTIDE SEQUENCE [LARGE SCALE GENOMIC DNA]</scope>
    <source>
        <strain evidence="2">091103-1</strain>
    </source>
</reference>
<sequence length="106" mass="11504">MNSHGSTATQLSEPRNPNRELSNRNRGSIPPFTPSENSRGRAPFLLLEQENITLPSAGNPDATSTCTVSRQNLTTSSEKQPARSPSPPQTPRQNQSDSPPPISFHV</sequence>
<evidence type="ECO:0000313" key="3">
    <source>
        <dbReference type="Proteomes" id="UP000246991"/>
    </source>
</evidence>
<feature type="compositionally biased region" description="Polar residues" evidence="1">
    <location>
        <begin position="1"/>
        <end position="15"/>
    </location>
</feature>
<dbReference type="EMBL" id="PYWC01000001">
    <property type="protein sequence ID" value="PWW80898.1"/>
    <property type="molecule type" value="Genomic_DNA"/>
</dbReference>
<comment type="caution">
    <text evidence="2">The sequence shown here is derived from an EMBL/GenBank/DDBJ whole genome shotgun (WGS) entry which is preliminary data.</text>
</comment>
<keyword evidence="3" id="KW-1185">Reference proteome</keyword>
<dbReference type="Proteomes" id="UP000246991">
    <property type="component" value="Unassembled WGS sequence"/>
</dbReference>
<evidence type="ECO:0000313" key="2">
    <source>
        <dbReference type="EMBL" id="PWW80898.1"/>
    </source>
</evidence>